<proteinExistence type="inferred from homology"/>
<evidence type="ECO:0000256" key="7">
    <source>
        <dbReference type="ARBA" id="ARBA00023006"/>
    </source>
</evidence>
<evidence type="ECO:0000256" key="9">
    <source>
        <dbReference type="ARBA" id="ARBA00023136"/>
    </source>
</evidence>
<dbReference type="GO" id="GO:0061908">
    <property type="term" value="C:phagophore"/>
    <property type="evidence" value="ECO:0007669"/>
    <property type="project" value="TreeGrafter"/>
</dbReference>
<keyword evidence="13" id="KW-1185">Reference proteome</keyword>
<evidence type="ECO:0000313" key="12">
    <source>
        <dbReference type="EMBL" id="KAK8947337.1"/>
    </source>
</evidence>
<keyword evidence="9" id="KW-0472">Membrane</keyword>
<name>A0AAP0BRX7_9ASPA</name>
<dbReference type="GO" id="GO:0061723">
    <property type="term" value="P:glycophagy"/>
    <property type="evidence" value="ECO:0007669"/>
    <property type="project" value="TreeGrafter"/>
</dbReference>
<evidence type="ECO:0000256" key="8">
    <source>
        <dbReference type="ARBA" id="ARBA00023055"/>
    </source>
</evidence>
<evidence type="ECO:0000256" key="6">
    <source>
        <dbReference type="ARBA" id="ARBA00022824"/>
    </source>
</evidence>
<evidence type="ECO:0000256" key="10">
    <source>
        <dbReference type="ARBA" id="ARBA00024479"/>
    </source>
</evidence>
<evidence type="ECO:0000256" key="4">
    <source>
        <dbReference type="ARBA" id="ARBA00018070"/>
    </source>
</evidence>
<dbReference type="Proteomes" id="UP001418222">
    <property type="component" value="Unassembled WGS sequence"/>
</dbReference>
<dbReference type="AlphaFoldDB" id="A0AAP0BRX7"/>
<protein>
    <recommendedName>
        <fullName evidence="4">Autophagy-related protein 2</fullName>
    </recommendedName>
</protein>
<keyword evidence="5" id="KW-0813">Transport</keyword>
<dbReference type="EMBL" id="JBBWWQ010000005">
    <property type="protein sequence ID" value="KAK8947337.1"/>
    <property type="molecule type" value="Genomic_DNA"/>
</dbReference>
<dbReference type="GO" id="GO:0005789">
    <property type="term" value="C:endoplasmic reticulum membrane"/>
    <property type="evidence" value="ECO:0007669"/>
    <property type="project" value="UniProtKB-SubCell"/>
</dbReference>
<comment type="catalytic activity">
    <reaction evidence="10">
        <text>a 1,2-diacyl-sn-glycero-3-phospho-L-serine(in) = a 1,2-diacyl-sn-glycero-3-phospho-L-serine(out)</text>
        <dbReference type="Rhea" id="RHEA:38663"/>
        <dbReference type="ChEBI" id="CHEBI:57262"/>
    </reaction>
</comment>
<dbReference type="GO" id="GO:0043495">
    <property type="term" value="F:protein-membrane adaptor activity"/>
    <property type="evidence" value="ECO:0007669"/>
    <property type="project" value="TreeGrafter"/>
</dbReference>
<dbReference type="GO" id="GO:0034045">
    <property type="term" value="C:phagophore assembly site membrane"/>
    <property type="evidence" value="ECO:0007669"/>
    <property type="project" value="UniProtKB-SubCell"/>
</dbReference>
<dbReference type="GO" id="GO:0061709">
    <property type="term" value="P:reticulophagy"/>
    <property type="evidence" value="ECO:0007669"/>
    <property type="project" value="TreeGrafter"/>
</dbReference>
<evidence type="ECO:0000256" key="11">
    <source>
        <dbReference type="ARBA" id="ARBA00024615"/>
    </source>
</evidence>
<dbReference type="PANTHER" id="PTHR13190">
    <property type="entry name" value="AUTOPHAGY-RELATED 2, ISOFORM A"/>
    <property type="match status" value="1"/>
</dbReference>
<comment type="catalytic activity">
    <reaction evidence="11">
        <text>a 1,2-diacyl-sn-glycero-3-phosphoethanolamine(in) = a 1,2-diacyl-sn-glycero-3-phosphoethanolamine(out)</text>
        <dbReference type="Rhea" id="RHEA:38895"/>
        <dbReference type="ChEBI" id="CHEBI:64612"/>
    </reaction>
</comment>
<dbReference type="GO" id="GO:0034727">
    <property type="term" value="P:piecemeal microautophagy of the nucleus"/>
    <property type="evidence" value="ECO:0007669"/>
    <property type="project" value="TreeGrafter"/>
</dbReference>
<dbReference type="GO" id="GO:0006869">
    <property type="term" value="P:lipid transport"/>
    <property type="evidence" value="ECO:0007669"/>
    <property type="project" value="UniProtKB-KW"/>
</dbReference>
<evidence type="ECO:0000256" key="2">
    <source>
        <dbReference type="ARBA" id="ARBA00004623"/>
    </source>
</evidence>
<reference evidence="12 13" key="1">
    <citation type="journal article" date="2022" name="Nat. Plants">
        <title>Genomes of leafy and leafless Platanthera orchids illuminate the evolution of mycoheterotrophy.</title>
        <authorList>
            <person name="Li M.H."/>
            <person name="Liu K.W."/>
            <person name="Li Z."/>
            <person name="Lu H.C."/>
            <person name="Ye Q.L."/>
            <person name="Zhang D."/>
            <person name="Wang J.Y."/>
            <person name="Li Y.F."/>
            <person name="Zhong Z.M."/>
            <person name="Liu X."/>
            <person name="Yu X."/>
            <person name="Liu D.K."/>
            <person name="Tu X.D."/>
            <person name="Liu B."/>
            <person name="Hao Y."/>
            <person name="Liao X.Y."/>
            <person name="Jiang Y.T."/>
            <person name="Sun W.H."/>
            <person name="Chen J."/>
            <person name="Chen Y.Q."/>
            <person name="Ai Y."/>
            <person name="Zhai J.W."/>
            <person name="Wu S.S."/>
            <person name="Zhou Z."/>
            <person name="Hsiao Y.Y."/>
            <person name="Wu W.L."/>
            <person name="Chen Y.Y."/>
            <person name="Lin Y.F."/>
            <person name="Hsu J.L."/>
            <person name="Li C.Y."/>
            <person name="Wang Z.W."/>
            <person name="Zhao X."/>
            <person name="Zhong W.Y."/>
            <person name="Ma X.K."/>
            <person name="Ma L."/>
            <person name="Huang J."/>
            <person name="Chen G.Z."/>
            <person name="Huang M.Z."/>
            <person name="Huang L."/>
            <person name="Peng D.H."/>
            <person name="Luo Y.B."/>
            <person name="Zou S.Q."/>
            <person name="Chen S.P."/>
            <person name="Lan S."/>
            <person name="Tsai W.C."/>
            <person name="Van de Peer Y."/>
            <person name="Liu Z.J."/>
        </authorList>
    </citation>
    <scope>NUCLEOTIDE SEQUENCE [LARGE SCALE GENOMIC DNA]</scope>
    <source>
        <strain evidence="12">Lor287</strain>
    </source>
</reference>
<evidence type="ECO:0000256" key="1">
    <source>
        <dbReference type="ARBA" id="ARBA00004406"/>
    </source>
</evidence>
<comment type="similarity">
    <text evidence="3">Belongs to the ATG2 family.</text>
</comment>
<evidence type="ECO:0000256" key="5">
    <source>
        <dbReference type="ARBA" id="ARBA00022448"/>
    </source>
</evidence>
<dbReference type="GO" id="GO:0032266">
    <property type="term" value="F:phosphatidylinositol-3-phosphate binding"/>
    <property type="evidence" value="ECO:0007669"/>
    <property type="project" value="TreeGrafter"/>
</dbReference>
<evidence type="ECO:0000313" key="13">
    <source>
        <dbReference type="Proteomes" id="UP001418222"/>
    </source>
</evidence>
<organism evidence="12 13">
    <name type="scientific">Platanthera zijinensis</name>
    <dbReference type="NCBI Taxonomy" id="2320716"/>
    <lineage>
        <taxon>Eukaryota</taxon>
        <taxon>Viridiplantae</taxon>
        <taxon>Streptophyta</taxon>
        <taxon>Embryophyta</taxon>
        <taxon>Tracheophyta</taxon>
        <taxon>Spermatophyta</taxon>
        <taxon>Magnoliopsida</taxon>
        <taxon>Liliopsida</taxon>
        <taxon>Asparagales</taxon>
        <taxon>Orchidaceae</taxon>
        <taxon>Orchidoideae</taxon>
        <taxon>Orchideae</taxon>
        <taxon>Orchidinae</taxon>
        <taxon>Platanthera</taxon>
    </lineage>
</organism>
<keyword evidence="7" id="KW-0072">Autophagy</keyword>
<comment type="caution">
    <text evidence="12">The sequence shown here is derived from an EMBL/GenBank/DDBJ whole genome shotgun (WGS) entry which is preliminary data.</text>
</comment>
<evidence type="ECO:0000256" key="3">
    <source>
        <dbReference type="ARBA" id="ARBA00009714"/>
    </source>
</evidence>
<accession>A0AAP0BRX7</accession>
<keyword evidence="8" id="KW-0445">Lipid transport</keyword>
<dbReference type="GO" id="GO:0000045">
    <property type="term" value="P:autophagosome assembly"/>
    <property type="evidence" value="ECO:0007669"/>
    <property type="project" value="TreeGrafter"/>
</dbReference>
<comment type="subcellular location">
    <subcellularLocation>
        <location evidence="1">Endoplasmic reticulum membrane</location>
        <topology evidence="1">Peripheral membrane protein</topology>
    </subcellularLocation>
    <subcellularLocation>
        <location evidence="2">Preautophagosomal structure membrane</location>
        <topology evidence="2">Peripheral membrane protein</topology>
    </subcellularLocation>
</comment>
<dbReference type="PANTHER" id="PTHR13190:SF1">
    <property type="entry name" value="AUTOPHAGY-RELATED 2, ISOFORM A"/>
    <property type="match status" value="1"/>
</dbReference>
<keyword evidence="6" id="KW-0256">Endoplasmic reticulum</keyword>
<sequence length="848" mass="94278">MIGFSHNGTSCDQILTNKTMRQNVLAAFAPFPFYVQQDHGYDRETSVELKVEKFNEFFSSQGRLIKVELMESFGDCSFHCTVSLADSNESLVSSTYFSVQLPHCVLWVNFHLADSLMNLFKKVEIYLKKSRENLDLLFDDFSCGKKLVFSNDVESAGSSIKSVPTGDYLQGNVIFARTRIVICFPSQITEDFGHLYPMEKFIVLEHYPSPIVEKVSQVSYHLSKQLCAPNGSFCTPTVSLHFEVGTFDMYLTDSAIEDTAVDQSTSLHLKDVIAVKVLSVTNRTDDQFGTSIVWQKCPVTSPSMASRVWSMMSTHDHRSTNKVTGKACKFSSVAEVEDFEELSSEILQDLILSSGFILQLSFSSIQLNLWWHDYRQLNYLLDIVMPMLSNGGSSNLSVFEEDQPLCNHDISQATIIVDCDILDLQISADEESNHTHSVGSWNCFRLVVQKFEIMSITNIGGVGATNFFRLIHGEGQLWGSVFNGEDVLLVSFMDSASRRGCGDGTNVLSIGSAGMTITYLYNPELFRSYTSIFICCGSIVAPDRRVDWISDLCSFFNPPSEKESSGSDVIQGKLSSNSTTYEASFFFELVVVALSYEPHFKHPGSNGDNAYVGCDDTFEANEGLSEQFVGCLLAASSFILFSHDISNSKVSDYNIQLQDLGRLICASSSLKSDNVSYDVSYLQKSGYAKVASGILLVAVLKIHGSRWEMECSDSHISFDTWHDTTHALFCLIAQLQQMYAPDMEDALAHLQSRWNTVQQNYNTNGSNDASDNSHASISFDAGKNLPKSDDNSQSIGLLDDIIENAFYTTRGSDNPVIPSLICRNNYNDGLNMNSNISLVEDVSSENVF</sequence>
<gene>
    <name evidence="12" type="ORF">KSP39_PZI006916</name>
</gene>
<dbReference type="GO" id="GO:0000422">
    <property type="term" value="P:autophagy of mitochondrion"/>
    <property type="evidence" value="ECO:0007669"/>
    <property type="project" value="TreeGrafter"/>
</dbReference>
<dbReference type="InterPro" id="IPR026849">
    <property type="entry name" value="ATG2"/>
</dbReference>